<dbReference type="Pfam" id="PF07374">
    <property type="entry name" value="DUF1492"/>
    <property type="match status" value="1"/>
</dbReference>
<dbReference type="InterPro" id="IPR010861">
    <property type="entry name" value="DUF1492"/>
</dbReference>
<gene>
    <name evidence="1" type="ORF">D8854_08250</name>
</gene>
<dbReference type="OrthoDB" id="2222386at2"/>
<sequence length="139" mass="16018">MNVEQIEKKLKNCKKSDMIIKKLQLKLDSLNHGLLAGSNQTDTRVTTSKTNTTENKLLETLQLKDEVIEQLNAIVNERIEVMDLIDQLDEIEEWLVLTMLYVNNLPLTQICREMKISKVNVYRIRKQALDHLAGIVNAD</sequence>
<protein>
    <submittedName>
        <fullName evidence="1">RNA polymerase sigma factor SigF</fullName>
    </submittedName>
</protein>
<evidence type="ECO:0000313" key="2">
    <source>
        <dbReference type="Proteomes" id="UP000278970"/>
    </source>
</evidence>
<organism evidence="1 2">
    <name type="scientific">Streptococcus mitis</name>
    <dbReference type="NCBI Taxonomy" id="28037"/>
    <lineage>
        <taxon>Bacteria</taxon>
        <taxon>Bacillati</taxon>
        <taxon>Bacillota</taxon>
        <taxon>Bacilli</taxon>
        <taxon>Lactobacillales</taxon>
        <taxon>Streptococcaceae</taxon>
        <taxon>Streptococcus</taxon>
        <taxon>Streptococcus mitis group</taxon>
    </lineage>
</organism>
<name>A0A428CPL5_STRMT</name>
<dbReference type="InterPro" id="IPR013324">
    <property type="entry name" value="RNA_pol_sigma_r3/r4-like"/>
</dbReference>
<dbReference type="SUPFAM" id="SSF88659">
    <property type="entry name" value="Sigma3 and sigma4 domains of RNA polymerase sigma factors"/>
    <property type="match status" value="1"/>
</dbReference>
<dbReference type="RefSeq" id="WP_125450504.1">
    <property type="nucleotide sequence ID" value="NZ_RJNS01000005.1"/>
</dbReference>
<dbReference type="Gene3D" id="1.20.140.160">
    <property type="match status" value="1"/>
</dbReference>
<accession>A0A428CPL5</accession>
<dbReference type="Proteomes" id="UP000278970">
    <property type="component" value="Unassembled WGS sequence"/>
</dbReference>
<proteinExistence type="predicted"/>
<reference evidence="1 2" key="1">
    <citation type="submission" date="2018-11" db="EMBL/GenBank/DDBJ databases">
        <title>Species Designations Belie Phenotypic and Genotypic Heterogeneity in Oral Streptococci.</title>
        <authorList>
            <person name="Velsko I."/>
        </authorList>
    </citation>
    <scope>NUCLEOTIDE SEQUENCE [LARGE SCALE GENOMIC DNA]</scope>
    <source>
        <strain evidence="1 2">BCA11</strain>
    </source>
</reference>
<dbReference type="EMBL" id="RJNS01000005">
    <property type="protein sequence ID" value="RSI80856.1"/>
    <property type="molecule type" value="Genomic_DNA"/>
</dbReference>
<comment type="caution">
    <text evidence="1">The sequence shown here is derived from an EMBL/GenBank/DDBJ whole genome shotgun (WGS) entry which is preliminary data.</text>
</comment>
<dbReference type="AlphaFoldDB" id="A0A428CPL5"/>
<evidence type="ECO:0000313" key="1">
    <source>
        <dbReference type="EMBL" id="RSI80856.1"/>
    </source>
</evidence>